<sequence>MSEQTRCWSCQCYLAEAMQDEDGYYCPNCRDEPNAVELRDNGWAFNGQRWVRAELVSEGERGVVGDVIHDDDRAMKALRESVGHGKIEGYSYAITQNLADATIAIEFDGVSVEYAMSDFVTDAYERAVLADVESEVSES</sequence>
<dbReference type="Proteomes" id="UP000608850">
    <property type="component" value="Unassembled WGS sequence"/>
</dbReference>
<reference evidence="1 2" key="1">
    <citation type="journal article" date="2019" name="Int. J. Syst. Evol. Microbiol.">
        <title>The Global Catalogue of Microorganisms (GCM) 10K type strain sequencing project: providing services to taxonomists for standard genome sequencing and annotation.</title>
        <authorList>
            <consortium name="The Broad Institute Genomics Platform"/>
            <consortium name="The Broad Institute Genome Sequencing Center for Infectious Disease"/>
            <person name="Wu L."/>
            <person name="Ma J."/>
        </authorList>
    </citation>
    <scope>NUCLEOTIDE SEQUENCE [LARGE SCALE GENOMIC DNA]</scope>
    <source>
        <strain evidence="1 2">JCM 16331</strain>
    </source>
</reference>
<dbReference type="EMBL" id="BMOQ01000005">
    <property type="protein sequence ID" value="GGN18525.1"/>
    <property type="molecule type" value="Genomic_DNA"/>
</dbReference>
<dbReference type="OrthoDB" id="380687at2157"/>
<proteinExistence type="predicted"/>
<comment type="caution">
    <text evidence="1">The sequence shown here is derived from an EMBL/GenBank/DDBJ whole genome shotgun (WGS) entry which is preliminary data.</text>
</comment>
<evidence type="ECO:0000313" key="1">
    <source>
        <dbReference type="EMBL" id="GGN18525.1"/>
    </source>
</evidence>
<keyword evidence="2" id="KW-1185">Reference proteome</keyword>
<dbReference type="RefSeq" id="WP_188878657.1">
    <property type="nucleotide sequence ID" value="NZ_BMOQ01000005.1"/>
</dbReference>
<accession>A0A830GDU3</accession>
<gene>
    <name evidence="1" type="ORF">GCM10009021_19390</name>
</gene>
<organism evidence="1 2">
    <name type="scientific">Halarchaeum nitratireducens</name>
    <dbReference type="NCBI Taxonomy" id="489913"/>
    <lineage>
        <taxon>Archaea</taxon>
        <taxon>Methanobacteriati</taxon>
        <taxon>Methanobacteriota</taxon>
        <taxon>Stenosarchaea group</taxon>
        <taxon>Halobacteria</taxon>
        <taxon>Halobacteriales</taxon>
        <taxon>Halobacteriaceae</taxon>
    </lineage>
</organism>
<dbReference type="AlphaFoldDB" id="A0A830GDU3"/>
<protein>
    <submittedName>
        <fullName evidence="1">Uncharacterized protein</fullName>
    </submittedName>
</protein>
<name>A0A830GDU3_9EURY</name>
<evidence type="ECO:0000313" key="2">
    <source>
        <dbReference type="Proteomes" id="UP000608850"/>
    </source>
</evidence>